<feature type="transmembrane region" description="Helical" evidence="1">
    <location>
        <begin position="45"/>
        <end position="63"/>
    </location>
</feature>
<dbReference type="AlphaFoldDB" id="A0A3D9H1M1"/>
<evidence type="ECO:0000313" key="2">
    <source>
        <dbReference type="EMBL" id="RED42746.1"/>
    </source>
</evidence>
<keyword evidence="1" id="KW-0472">Membrane</keyword>
<evidence type="ECO:0000313" key="3">
    <source>
        <dbReference type="Proteomes" id="UP000256980"/>
    </source>
</evidence>
<keyword evidence="1" id="KW-0812">Transmembrane</keyword>
<reference evidence="2 3" key="1">
    <citation type="submission" date="2018-07" db="EMBL/GenBank/DDBJ databases">
        <title>Genomic Encyclopedia of Type Strains, Phase III (KMG-III): the genomes of soil and plant-associated and newly described type strains.</title>
        <authorList>
            <person name="Whitman W."/>
        </authorList>
    </citation>
    <scope>NUCLEOTIDE SEQUENCE [LARGE SCALE GENOMIC DNA]</scope>
    <source>
        <strain evidence="2 3">CECT 7946</strain>
    </source>
</reference>
<keyword evidence="1" id="KW-1133">Transmembrane helix</keyword>
<comment type="caution">
    <text evidence="2">The sequence shown here is derived from an EMBL/GenBank/DDBJ whole genome shotgun (WGS) entry which is preliminary data.</text>
</comment>
<dbReference type="EMBL" id="QRDV01000008">
    <property type="protein sequence ID" value="RED42746.1"/>
    <property type="molecule type" value="Genomic_DNA"/>
</dbReference>
<gene>
    <name evidence="2" type="ORF">DFQ10_108153</name>
</gene>
<sequence length="216" mass="25316">MKATFKLVTYKKSMEEKDGFAVTVITSFILVMAGAYLVIELKMNPFIIGIILIGYKYIIGPYIRKQFTDWVKERDITGIVEFFDDYLEVKNNTNSTKIFYAELESIYINYNHIKGKSFSAKDIIHNGLAEIKLYTKDEELKKFKFLIENENQINDLKPIWKNLYLSGIFIREKLGNHEHKTIMFDGDLTDDKLKSLMTELQVSSFYKPPLRHKKLN</sequence>
<organism evidence="2 3">
    <name type="scientific">Winogradskyella eximia</name>
    <dbReference type="NCBI Taxonomy" id="262006"/>
    <lineage>
        <taxon>Bacteria</taxon>
        <taxon>Pseudomonadati</taxon>
        <taxon>Bacteroidota</taxon>
        <taxon>Flavobacteriia</taxon>
        <taxon>Flavobacteriales</taxon>
        <taxon>Flavobacteriaceae</taxon>
        <taxon>Winogradskyella</taxon>
    </lineage>
</organism>
<protein>
    <submittedName>
        <fullName evidence="2">Uncharacterized protein</fullName>
    </submittedName>
</protein>
<evidence type="ECO:0000256" key="1">
    <source>
        <dbReference type="SAM" id="Phobius"/>
    </source>
</evidence>
<accession>A0A3D9H1M1</accession>
<dbReference type="Proteomes" id="UP000256980">
    <property type="component" value="Unassembled WGS sequence"/>
</dbReference>
<dbReference type="OrthoDB" id="9911881at2"/>
<keyword evidence="3" id="KW-1185">Reference proteome</keyword>
<proteinExistence type="predicted"/>
<name>A0A3D9H1M1_9FLAO</name>
<feature type="transmembrane region" description="Helical" evidence="1">
    <location>
        <begin position="20"/>
        <end position="39"/>
    </location>
</feature>
<dbReference type="RefSeq" id="WP_115818385.1">
    <property type="nucleotide sequence ID" value="NZ_QRDV01000008.1"/>
</dbReference>